<gene>
    <name evidence="2" type="ORF">PR048_010147</name>
</gene>
<comment type="caution">
    <text evidence="2">The sequence shown here is derived from an EMBL/GenBank/DDBJ whole genome shotgun (WGS) entry which is preliminary data.</text>
</comment>
<dbReference type="Proteomes" id="UP001159363">
    <property type="component" value="Chromosome 3"/>
</dbReference>
<feature type="region of interest" description="Disordered" evidence="1">
    <location>
        <begin position="652"/>
        <end position="726"/>
    </location>
</feature>
<feature type="region of interest" description="Disordered" evidence="1">
    <location>
        <begin position="1198"/>
        <end position="1238"/>
    </location>
</feature>
<feature type="compositionally biased region" description="Basic residues" evidence="1">
    <location>
        <begin position="1203"/>
        <end position="1222"/>
    </location>
</feature>
<name>A0ABQ9I1X7_9NEOP</name>
<protein>
    <submittedName>
        <fullName evidence="2">Uncharacterized protein</fullName>
    </submittedName>
</protein>
<feature type="compositionally biased region" description="Basic and acidic residues" evidence="1">
    <location>
        <begin position="699"/>
        <end position="726"/>
    </location>
</feature>
<feature type="compositionally biased region" description="Basic and acidic residues" evidence="1">
    <location>
        <begin position="1359"/>
        <end position="1371"/>
    </location>
</feature>
<evidence type="ECO:0000313" key="2">
    <source>
        <dbReference type="EMBL" id="KAJ8890638.1"/>
    </source>
</evidence>
<feature type="region of interest" description="Disordered" evidence="1">
    <location>
        <begin position="1359"/>
        <end position="1384"/>
    </location>
</feature>
<feature type="compositionally biased region" description="Basic and acidic residues" evidence="1">
    <location>
        <begin position="1263"/>
        <end position="1273"/>
    </location>
</feature>
<feature type="compositionally biased region" description="Basic and acidic residues" evidence="1">
    <location>
        <begin position="780"/>
        <end position="808"/>
    </location>
</feature>
<sequence>MVNSALHWLEAGQYGKTGVSLTSRMALSDMETNRTRCPCSAKNTKLLWRFSIRHTVEEFPREEIILAAAPGAVAILSHCHRVYICTPTLSLIEYLEVGQNSLARFHPKEFPREEIILAAAPGAVAILSHCHRVYICTPTLSLIEYLEVGQNSLARFHPKEFPREAMILDAAPGRCHHIIALSSGFYIVSTRQGTSSISGLVPRNKRGVVAVGVIENLQQAKGSFLFLLSCLLLTPSLATGIPVSPPLWVGRDSKGKFRFPPPRGARVAARRVRAPGLGVRPRQSARRGSSQRFSGGLVPLTHRACARNMATAGGGSFDGQPVVVVGARGQLAGGTYVRVSPDVGSLPVFEESSPLQHTGGCDGPATVRRSGAYPSRDTTPTTQASLLMGVFQEAPGMHWERFELASRPLGRRIRVQEFMSQSGVWPETITGRISSSRVYDVTHNRLLNDVTRGQYTTCVEGCMSYGQGARGHVLYVVRHVACGCNAHVTIASKADITRYLLPYLVLVQASISPGVAPYALKLQCDWPGTIGGIEPATKNRTCPITKPGTKSARTRRGNAMTGATLARIPAATAVDLAQAFTEFGIQGYFPLIGVYGGRDTKSRARDRVGRPVPEPASASASACIASASCGRSLAVFELPAITPSLAERLLRDSQEHSRRSDPTPLPPDRVVAGRRDTPPPVVGVTLPRIRQPCPTDVRPAPDKRPDKPAALARSRERTAPTSCSDHRLKTSLAAHNQSPCPNIELLSCQHRRSARGEKRKRSYKSRRPTTRSGAIPTEVSIEHRRNEGAGETEDPRENRPSSGIVRHDSHLRNSGVNRLEIEPASPWWEASSVTAEPLWPPTSWKSHSAYRGHVLDWSSAPEAKHAVSEAEAIGTHATDGISVNAAQISRACLAEPGNSRWRWRVHPGGWGGVSDPTTRDATLGRGLSAPDPCSFVCSPPVRATTEKVTLRRWNVDIPLRTAYGPFTATSDFHEALLKVYFQDIPPSHADKARTGLNPRPGHTRIFACGNRAVRCRLSVGFLALSFRRCSILTSITLIGSQVLAVKRRPKLITHSLTNFACSTQPKMGPCPHSSGVGWPTCSRRVAGSRPDASDVADFQFPCLTGCLSANGSQVGRAGSYCVSGLTPYAYKGREIMQGEMHRGREELGSHGRAIGAMTTSLSVLTAKTTTKRRVRKTGVNGWDFYKAAGSAFLLGCSDENSTGKRRRRPHVRKADGRRRKKITGAANRKPGRKNQAGTRHFITDHVRVKTGILPESLSSDLAADSRSEDEGRKRSNSVFTSPPLPTRSPILFVIIQNGVWRLPVFAAGGWSEWNVTGRALVCQGGGKWKMLLPKISPLLPTTPDFEPMRVIEVNLERRRNEGAEETADPRENPLTNGIVRHDSH</sequence>
<evidence type="ECO:0000256" key="1">
    <source>
        <dbReference type="SAM" id="MobiDB-lite"/>
    </source>
</evidence>
<feature type="compositionally biased region" description="Basic and acidic residues" evidence="1">
    <location>
        <begin position="652"/>
        <end position="661"/>
    </location>
</feature>
<feature type="region of interest" description="Disordered" evidence="1">
    <location>
        <begin position="1259"/>
        <end position="1281"/>
    </location>
</feature>
<feature type="region of interest" description="Disordered" evidence="1">
    <location>
        <begin position="744"/>
        <end position="808"/>
    </location>
</feature>
<feature type="compositionally biased region" description="Basic residues" evidence="1">
    <location>
        <begin position="749"/>
        <end position="769"/>
    </location>
</feature>
<keyword evidence="3" id="KW-1185">Reference proteome</keyword>
<organism evidence="2 3">
    <name type="scientific">Dryococelus australis</name>
    <dbReference type="NCBI Taxonomy" id="614101"/>
    <lineage>
        <taxon>Eukaryota</taxon>
        <taxon>Metazoa</taxon>
        <taxon>Ecdysozoa</taxon>
        <taxon>Arthropoda</taxon>
        <taxon>Hexapoda</taxon>
        <taxon>Insecta</taxon>
        <taxon>Pterygota</taxon>
        <taxon>Neoptera</taxon>
        <taxon>Polyneoptera</taxon>
        <taxon>Phasmatodea</taxon>
        <taxon>Verophasmatodea</taxon>
        <taxon>Anareolatae</taxon>
        <taxon>Phasmatidae</taxon>
        <taxon>Eurycanthinae</taxon>
        <taxon>Dryococelus</taxon>
    </lineage>
</organism>
<proteinExistence type="predicted"/>
<accession>A0ABQ9I1X7</accession>
<dbReference type="EMBL" id="JARBHB010000003">
    <property type="protein sequence ID" value="KAJ8890638.1"/>
    <property type="molecule type" value="Genomic_DNA"/>
</dbReference>
<reference evidence="2 3" key="1">
    <citation type="submission" date="2023-02" db="EMBL/GenBank/DDBJ databases">
        <title>LHISI_Scaffold_Assembly.</title>
        <authorList>
            <person name="Stuart O.P."/>
            <person name="Cleave R."/>
            <person name="Magrath M.J.L."/>
            <person name="Mikheyev A.S."/>
        </authorList>
    </citation>
    <scope>NUCLEOTIDE SEQUENCE [LARGE SCALE GENOMIC DNA]</scope>
    <source>
        <strain evidence="2">Daus_M_001</strain>
        <tissue evidence="2">Leg muscle</tissue>
    </source>
</reference>
<evidence type="ECO:0000313" key="3">
    <source>
        <dbReference type="Proteomes" id="UP001159363"/>
    </source>
</evidence>